<evidence type="ECO:0000313" key="3">
    <source>
        <dbReference type="Proteomes" id="UP000245283"/>
    </source>
</evidence>
<dbReference type="InterPro" id="IPR014729">
    <property type="entry name" value="Rossmann-like_a/b/a_fold"/>
</dbReference>
<reference evidence="3" key="1">
    <citation type="submission" date="2018-05" db="EMBL/GenBank/DDBJ databases">
        <authorList>
            <person name="Li Y."/>
        </authorList>
    </citation>
    <scope>NUCLEOTIDE SEQUENCE [LARGE SCALE GENOMIC DNA]</scope>
    <source>
        <strain evidence="3">sk1b4</strain>
    </source>
</reference>
<dbReference type="AlphaFoldDB" id="A0A2V1K4W4"/>
<sequence length="182" mass="20178">MRNVPPQPAVGRLTDFHGHPIIVGIVEEIPELLVATAASLASATGGTLHFAYVDPQRYIVEEMPDGTVRHAALSPDSFHSNWQDRESALKSELQSLLENQSNLPWQFHYLAGRPDRALTHLARAINAAVFVIGTRAPGPRARIRRVLEGSVAYHLAQHQHRPVLSVPLSVVDWKEAANPWDR</sequence>
<accession>A0A2V1K4W4</accession>
<dbReference type="SUPFAM" id="SSF52402">
    <property type="entry name" value="Adenine nucleotide alpha hydrolases-like"/>
    <property type="match status" value="1"/>
</dbReference>
<dbReference type="Gene3D" id="3.40.50.620">
    <property type="entry name" value="HUPs"/>
    <property type="match status" value="1"/>
</dbReference>
<evidence type="ECO:0000259" key="1">
    <source>
        <dbReference type="Pfam" id="PF00582"/>
    </source>
</evidence>
<comment type="caution">
    <text evidence="2">The sequence shown here is derived from an EMBL/GenBank/DDBJ whole genome shotgun (WGS) entry which is preliminary data.</text>
</comment>
<organism evidence="2 3">
    <name type="scientific">Ancrocorticia populi</name>
    <dbReference type="NCBI Taxonomy" id="2175228"/>
    <lineage>
        <taxon>Bacteria</taxon>
        <taxon>Bacillati</taxon>
        <taxon>Actinomycetota</taxon>
        <taxon>Actinomycetes</taxon>
        <taxon>Actinomycetales</taxon>
        <taxon>Actinomycetaceae</taxon>
        <taxon>Ancrocorticia</taxon>
    </lineage>
</organism>
<dbReference type="RefSeq" id="WP_109093414.1">
    <property type="nucleotide sequence ID" value="NZ_QETB01000003.1"/>
</dbReference>
<protein>
    <submittedName>
        <fullName evidence="2">Universal stress protein UspA</fullName>
    </submittedName>
</protein>
<proteinExistence type="predicted"/>
<name>A0A2V1K4W4_9ACTO</name>
<gene>
    <name evidence="2" type="ORF">DD236_05625</name>
</gene>
<keyword evidence="3" id="KW-1185">Reference proteome</keyword>
<evidence type="ECO:0000313" key="2">
    <source>
        <dbReference type="EMBL" id="PWF26342.1"/>
    </source>
</evidence>
<dbReference type="OrthoDB" id="3213322at2"/>
<dbReference type="EMBL" id="QETB01000003">
    <property type="protein sequence ID" value="PWF26342.1"/>
    <property type="molecule type" value="Genomic_DNA"/>
</dbReference>
<dbReference type="Proteomes" id="UP000245283">
    <property type="component" value="Unassembled WGS sequence"/>
</dbReference>
<dbReference type="InterPro" id="IPR006016">
    <property type="entry name" value="UspA"/>
</dbReference>
<feature type="domain" description="UspA" evidence="1">
    <location>
        <begin position="21"/>
        <end position="167"/>
    </location>
</feature>
<dbReference type="Pfam" id="PF00582">
    <property type="entry name" value="Usp"/>
    <property type="match status" value="1"/>
</dbReference>